<sequence length="101" mass="11306">TRGSSNLVSQLPLPTFGKVNSCLCSCGTKVPCLSQVPAGIVCHVGVLADFRVVKFLQLLSQLNWTYSRGNWNRVKNMTRSDRCWLPEWDTPIVTYHITTGH</sequence>
<dbReference type="AlphaFoldDB" id="A0A5K3EHY6"/>
<name>A0A5K3EHY6_MESCO</name>
<accession>A0A5K3EHY6</accession>
<proteinExistence type="predicted"/>
<reference evidence="1" key="1">
    <citation type="submission" date="2019-11" db="UniProtKB">
        <authorList>
            <consortium name="WormBaseParasite"/>
        </authorList>
    </citation>
    <scope>IDENTIFICATION</scope>
</reference>
<dbReference type="WBParaSite" id="MCU_000694-RA">
    <property type="protein sequence ID" value="MCU_000694-RA"/>
    <property type="gene ID" value="MCU_000694"/>
</dbReference>
<evidence type="ECO:0000313" key="1">
    <source>
        <dbReference type="WBParaSite" id="MCU_000694-RA"/>
    </source>
</evidence>
<organism evidence="1">
    <name type="scientific">Mesocestoides corti</name>
    <name type="common">Flatworm</name>
    <dbReference type="NCBI Taxonomy" id="53468"/>
    <lineage>
        <taxon>Eukaryota</taxon>
        <taxon>Metazoa</taxon>
        <taxon>Spiralia</taxon>
        <taxon>Lophotrochozoa</taxon>
        <taxon>Platyhelminthes</taxon>
        <taxon>Cestoda</taxon>
        <taxon>Eucestoda</taxon>
        <taxon>Cyclophyllidea</taxon>
        <taxon>Mesocestoididae</taxon>
        <taxon>Mesocestoides</taxon>
    </lineage>
</organism>
<protein>
    <submittedName>
        <fullName evidence="1">Neur_chan_LBD domain-containing protein</fullName>
    </submittedName>
</protein>